<name>A0ABY4X402_9SPHN</name>
<dbReference type="RefSeq" id="WP_252165450.1">
    <property type="nucleotide sequence ID" value="NZ_CP084930.1"/>
</dbReference>
<reference evidence="1" key="1">
    <citation type="journal article" date="2022" name="Toxins">
        <title>Genomic Analysis of Sphingopyxis sp. USTB-05 for Biodegrading Cyanobacterial Hepatotoxins.</title>
        <authorList>
            <person name="Liu C."/>
            <person name="Xu Q."/>
            <person name="Zhao Z."/>
            <person name="Zhang H."/>
            <person name="Liu X."/>
            <person name="Yin C."/>
            <person name="Liu Y."/>
            <person name="Yan H."/>
        </authorList>
    </citation>
    <scope>NUCLEOTIDE SEQUENCE</scope>
    <source>
        <strain evidence="1">NBD5</strain>
    </source>
</reference>
<evidence type="ECO:0000313" key="2">
    <source>
        <dbReference type="Proteomes" id="UP001056937"/>
    </source>
</evidence>
<organism evidence="1 2">
    <name type="scientific">Sphingomonas morindae</name>
    <dbReference type="NCBI Taxonomy" id="1541170"/>
    <lineage>
        <taxon>Bacteria</taxon>
        <taxon>Pseudomonadati</taxon>
        <taxon>Pseudomonadota</taxon>
        <taxon>Alphaproteobacteria</taxon>
        <taxon>Sphingomonadales</taxon>
        <taxon>Sphingomonadaceae</taxon>
        <taxon>Sphingomonas</taxon>
    </lineage>
</organism>
<dbReference type="Proteomes" id="UP001056937">
    <property type="component" value="Chromosome 1"/>
</dbReference>
<protein>
    <submittedName>
        <fullName evidence="1">Uncharacterized protein</fullName>
    </submittedName>
</protein>
<dbReference type="EMBL" id="CP084930">
    <property type="protein sequence ID" value="USI71637.1"/>
    <property type="molecule type" value="Genomic_DNA"/>
</dbReference>
<accession>A0ABY4X402</accession>
<sequence>MSTLLADIEMFLRDHQIAPTRFGKDALGDRHFVRQVRDGRRVWPETEQKVRSFMRSFAGREAA</sequence>
<keyword evidence="2" id="KW-1185">Reference proteome</keyword>
<evidence type="ECO:0000313" key="1">
    <source>
        <dbReference type="EMBL" id="USI71637.1"/>
    </source>
</evidence>
<proteinExistence type="predicted"/>
<gene>
    <name evidence="1" type="ORF">LHA26_09840</name>
</gene>